<feature type="DNA-binding region" description="H-T-H motif" evidence="2">
    <location>
        <begin position="38"/>
        <end position="57"/>
    </location>
</feature>
<keyword evidence="1 2" id="KW-0238">DNA-binding</keyword>
<dbReference type="Pfam" id="PF00440">
    <property type="entry name" value="TetR_N"/>
    <property type="match status" value="1"/>
</dbReference>
<protein>
    <submittedName>
        <fullName evidence="4">TetR family transcriptional regulator</fullName>
    </submittedName>
</protein>
<dbReference type="AlphaFoldDB" id="A0A8J3KTS9"/>
<comment type="caution">
    <text evidence="4">The sequence shown here is derived from an EMBL/GenBank/DDBJ whole genome shotgun (WGS) entry which is preliminary data.</text>
</comment>
<dbReference type="Proteomes" id="UP000630887">
    <property type="component" value="Unassembled WGS sequence"/>
</dbReference>
<dbReference type="InterPro" id="IPR036271">
    <property type="entry name" value="Tet_transcr_reg_TetR-rel_C_sf"/>
</dbReference>
<dbReference type="Gene3D" id="1.10.357.10">
    <property type="entry name" value="Tetracycline Repressor, domain 2"/>
    <property type="match status" value="1"/>
</dbReference>
<dbReference type="SUPFAM" id="SSF46689">
    <property type="entry name" value="Homeodomain-like"/>
    <property type="match status" value="1"/>
</dbReference>
<dbReference type="PANTHER" id="PTHR30055:SF235">
    <property type="entry name" value="TRANSCRIPTIONAL REGULATORY PROTEIN"/>
    <property type="match status" value="1"/>
</dbReference>
<dbReference type="GO" id="GO:0003700">
    <property type="term" value="F:DNA-binding transcription factor activity"/>
    <property type="evidence" value="ECO:0007669"/>
    <property type="project" value="TreeGrafter"/>
</dbReference>
<dbReference type="SUPFAM" id="SSF48498">
    <property type="entry name" value="Tetracyclin repressor-like, C-terminal domain"/>
    <property type="match status" value="1"/>
</dbReference>
<dbReference type="PRINTS" id="PR00455">
    <property type="entry name" value="HTHTETR"/>
</dbReference>
<gene>
    <name evidence="4" type="ORF">Cco03nite_56370</name>
</gene>
<dbReference type="InterPro" id="IPR050109">
    <property type="entry name" value="HTH-type_TetR-like_transc_reg"/>
</dbReference>
<dbReference type="PROSITE" id="PS01081">
    <property type="entry name" value="HTH_TETR_1"/>
    <property type="match status" value="1"/>
</dbReference>
<evidence type="ECO:0000256" key="1">
    <source>
        <dbReference type="ARBA" id="ARBA00023125"/>
    </source>
</evidence>
<dbReference type="InterPro" id="IPR023772">
    <property type="entry name" value="DNA-bd_HTH_TetR-type_CS"/>
</dbReference>
<evidence type="ECO:0000256" key="2">
    <source>
        <dbReference type="PROSITE-ProRule" id="PRU00335"/>
    </source>
</evidence>
<dbReference type="InterPro" id="IPR009057">
    <property type="entry name" value="Homeodomain-like_sf"/>
</dbReference>
<evidence type="ECO:0000313" key="4">
    <source>
        <dbReference type="EMBL" id="GIG08937.1"/>
    </source>
</evidence>
<dbReference type="GO" id="GO:0000976">
    <property type="term" value="F:transcription cis-regulatory region binding"/>
    <property type="evidence" value="ECO:0007669"/>
    <property type="project" value="TreeGrafter"/>
</dbReference>
<name>A0A8J3KTS9_9ACTN</name>
<organism evidence="4 5">
    <name type="scientific">Catellatospora coxensis</name>
    <dbReference type="NCBI Taxonomy" id="310354"/>
    <lineage>
        <taxon>Bacteria</taxon>
        <taxon>Bacillati</taxon>
        <taxon>Actinomycetota</taxon>
        <taxon>Actinomycetes</taxon>
        <taxon>Micromonosporales</taxon>
        <taxon>Micromonosporaceae</taxon>
        <taxon>Catellatospora</taxon>
    </lineage>
</organism>
<accession>A0A8J3KTS9</accession>
<dbReference type="PANTHER" id="PTHR30055">
    <property type="entry name" value="HTH-TYPE TRANSCRIPTIONAL REGULATOR RUTR"/>
    <property type="match status" value="1"/>
</dbReference>
<reference evidence="4 5" key="1">
    <citation type="submission" date="2021-01" db="EMBL/GenBank/DDBJ databases">
        <title>Whole genome shotgun sequence of Catellatospora coxensis NBRC 107359.</title>
        <authorList>
            <person name="Komaki H."/>
            <person name="Tamura T."/>
        </authorList>
    </citation>
    <scope>NUCLEOTIDE SEQUENCE [LARGE SCALE GENOMIC DNA]</scope>
    <source>
        <strain evidence="4 5">NBRC 107359</strain>
    </source>
</reference>
<evidence type="ECO:0000313" key="5">
    <source>
        <dbReference type="Proteomes" id="UP000630887"/>
    </source>
</evidence>
<evidence type="ECO:0000259" key="3">
    <source>
        <dbReference type="PROSITE" id="PS50977"/>
    </source>
</evidence>
<dbReference type="PROSITE" id="PS50977">
    <property type="entry name" value="HTH_TETR_2"/>
    <property type="match status" value="1"/>
</dbReference>
<feature type="domain" description="HTH tetR-type" evidence="3">
    <location>
        <begin position="15"/>
        <end position="75"/>
    </location>
</feature>
<dbReference type="EMBL" id="BONI01000055">
    <property type="protein sequence ID" value="GIG08937.1"/>
    <property type="molecule type" value="Genomic_DNA"/>
</dbReference>
<proteinExistence type="predicted"/>
<keyword evidence="5" id="KW-1185">Reference proteome</keyword>
<dbReference type="InterPro" id="IPR001647">
    <property type="entry name" value="HTH_TetR"/>
</dbReference>
<sequence>MGTDSDTGQRRRDAARTRGLLLEVARRRFARDGYAATTVRDIADEAGVNVALINRYFDSKEGLFEACLGYAVDELARAAGDVPRSDVPTAIAHQVAGTTAEGGPNQVLLLLLRSSGDERTEQMRLDVLRRFAERLAATAGRQPDLPDPDQLMLRAQLVLAAAIGTTLLRASGLQPLTRATEQDLIEPLRDLVHGVLHNGPRRQDDIEGDGRP</sequence>